<accession>A0AA36CMY1</accession>
<sequence length="221" mass="24327">MHKKVHNGILRLLALCFIRCINGLVEMPLEIAVPLDYQSGQQTLDDTNLCSYDSHSSRQSLQTLCACIGGGSRALLLPSDNRLLTAVLSAFARSRAIPAFRPTTNGGAGSLSSTLTSQDPLPDDFRTVCNVTHLWTDTVGQDSLAHVQTLLRDAENYILPQKGPSCRKQQWAEGEAIRAHILKNTTSASESKTIDFMLRKEGIWKVRALLASFIILNDHKL</sequence>
<comment type="caution">
    <text evidence="1">The sequence shown here is derived from an EMBL/GenBank/DDBJ whole genome shotgun (WGS) entry which is preliminary data.</text>
</comment>
<reference evidence="1" key="1">
    <citation type="submission" date="2023-06" db="EMBL/GenBank/DDBJ databases">
        <authorList>
            <person name="Delattre M."/>
        </authorList>
    </citation>
    <scope>NUCLEOTIDE SEQUENCE</scope>
    <source>
        <strain evidence="1">AF72</strain>
    </source>
</reference>
<name>A0AA36CMY1_9BILA</name>
<organism evidence="1 2">
    <name type="scientific">Mesorhabditis spiculigera</name>
    <dbReference type="NCBI Taxonomy" id="96644"/>
    <lineage>
        <taxon>Eukaryota</taxon>
        <taxon>Metazoa</taxon>
        <taxon>Ecdysozoa</taxon>
        <taxon>Nematoda</taxon>
        <taxon>Chromadorea</taxon>
        <taxon>Rhabditida</taxon>
        <taxon>Rhabditina</taxon>
        <taxon>Rhabditomorpha</taxon>
        <taxon>Rhabditoidea</taxon>
        <taxon>Rhabditidae</taxon>
        <taxon>Mesorhabditinae</taxon>
        <taxon>Mesorhabditis</taxon>
    </lineage>
</organism>
<evidence type="ECO:0000313" key="2">
    <source>
        <dbReference type="Proteomes" id="UP001177023"/>
    </source>
</evidence>
<gene>
    <name evidence="1" type="ORF">MSPICULIGERA_LOCUS10426</name>
</gene>
<protein>
    <submittedName>
        <fullName evidence="1">Uncharacterized protein</fullName>
    </submittedName>
</protein>
<dbReference type="AlphaFoldDB" id="A0AA36CMY1"/>
<evidence type="ECO:0000313" key="1">
    <source>
        <dbReference type="EMBL" id="CAJ0572032.1"/>
    </source>
</evidence>
<feature type="non-terminal residue" evidence="1">
    <location>
        <position position="221"/>
    </location>
</feature>
<dbReference type="Proteomes" id="UP001177023">
    <property type="component" value="Unassembled WGS sequence"/>
</dbReference>
<dbReference type="EMBL" id="CATQJA010002589">
    <property type="protein sequence ID" value="CAJ0572032.1"/>
    <property type="molecule type" value="Genomic_DNA"/>
</dbReference>
<keyword evidence="2" id="KW-1185">Reference proteome</keyword>
<proteinExistence type="predicted"/>